<evidence type="ECO:0000313" key="2">
    <source>
        <dbReference type="EMBL" id="SFQ30346.1"/>
    </source>
</evidence>
<evidence type="ECO:0000313" key="3">
    <source>
        <dbReference type="Proteomes" id="UP000243084"/>
    </source>
</evidence>
<dbReference type="RefSeq" id="WP_092433725.1">
    <property type="nucleotide sequence ID" value="NZ_FOXM01000016.1"/>
</dbReference>
<dbReference type="Proteomes" id="UP000243084">
    <property type="component" value="Unassembled WGS sequence"/>
</dbReference>
<gene>
    <name evidence="2" type="ORF">SAMN05216229_11620</name>
</gene>
<feature type="coiled-coil region" evidence="1">
    <location>
        <begin position="131"/>
        <end position="165"/>
    </location>
</feature>
<keyword evidence="3" id="KW-1185">Reference proteome</keyword>
<sequence length="251" mass="28538">MYRNPPYNPDAKTFYYPIEAALRWCKLLAFEDEILLAKLDSPWSCRQAFPQWPCLGANIEKILDAIQSGELPFGCLGLTVQPETPVETRCLTIRHTDLKAWMAHYYPDQKPTFLFDAIERTTHQAISFESFQVLQADREALENKVAEHQQSYRLLLAQNAELEQAKGLLMAQISNQPAEASDRSETTHLNIIGSLLHLLLSNSPSGKPYSSFRNQTSIISSIVAHHRGRLGITERTLERKFAAARRSLNRN</sequence>
<dbReference type="AlphaFoldDB" id="A0A1I5XEV8"/>
<protein>
    <recommendedName>
        <fullName evidence="4">Receptor protein-tyrosine kinase</fullName>
    </recommendedName>
</protein>
<organism evidence="2 3">
    <name type="scientific">Geopseudomonas sagittaria</name>
    <dbReference type="NCBI Taxonomy" id="1135990"/>
    <lineage>
        <taxon>Bacteria</taxon>
        <taxon>Pseudomonadati</taxon>
        <taxon>Pseudomonadota</taxon>
        <taxon>Gammaproteobacteria</taxon>
        <taxon>Pseudomonadales</taxon>
        <taxon>Pseudomonadaceae</taxon>
        <taxon>Geopseudomonas</taxon>
    </lineage>
</organism>
<proteinExistence type="predicted"/>
<keyword evidence="1" id="KW-0175">Coiled coil</keyword>
<dbReference type="OrthoDB" id="5773058at2"/>
<evidence type="ECO:0008006" key="4">
    <source>
        <dbReference type="Google" id="ProtNLM"/>
    </source>
</evidence>
<dbReference type="EMBL" id="FOXM01000016">
    <property type="protein sequence ID" value="SFQ30346.1"/>
    <property type="molecule type" value="Genomic_DNA"/>
</dbReference>
<evidence type="ECO:0000256" key="1">
    <source>
        <dbReference type="SAM" id="Coils"/>
    </source>
</evidence>
<reference evidence="3" key="1">
    <citation type="submission" date="2016-10" db="EMBL/GenBank/DDBJ databases">
        <authorList>
            <person name="Varghese N."/>
            <person name="Submissions S."/>
        </authorList>
    </citation>
    <scope>NUCLEOTIDE SEQUENCE [LARGE SCALE GENOMIC DNA]</scope>
    <source>
        <strain evidence="3">JCM 18195</strain>
    </source>
</reference>
<accession>A0A1I5XEV8</accession>
<name>A0A1I5XEV8_9GAMM</name>